<feature type="transmembrane region" description="Helical" evidence="7">
    <location>
        <begin position="212"/>
        <end position="232"/>
    </location>
</feature>
<evidence type="ECO:0000256" key="4">
    <source>
        <dbReference type="ARBA" id="ARBA00022989"/>
    </source>
</evidence>
<evidence type="ECO:0000256" key="1">
    <source>
        <dbReference type="ARBA" id="ARBA00004651"/>
    </source>
</evidence>
<dbReference type="EMBL" id="WLCI01000002">
    <property type="protein sequence ID" value="MTB93775.1"/>
    <property type="molecule type" value="Genomic_DNA"/>
</dbReference>
<feature type="region of interest" description="Disordered" evidence="6">
    <location>
        <begin position="1"/>
        <end position="93"/>
    </location>
</feature>
<gene>
    <name evidence="8" type="ORF">GGQ22_01635</name>
</gene>
<dbReference type="AlphaFoldDB" id="A0A6I3JAA8"/>
<reference evidence="8 9" key="1">
    <citation type="submission" date="2019-10" db="EMBL/GenBank/DDBJ databases">
        <title>Nocardioides novel species isolated from the excrement of Marmot.</title>
        <authorList>
            <person name="Zhang G."/>
        </authorList>
    </citation>
    <scope>NUCLEOTIDE SEQUENCE [LARGE SCALE GENOMIC DNA]</scope>
    <source>
        <strain evidence="9">zg-579</strain>
    </source>
</reference>
<dbReference type="CDD" id="cd06579">
    <property type="entry name" value="TM_PBP1_transp_AraH_like"/>
    <property type="match status" value="1"/>
</dbReference>
<keyword evidence="5 7" id="KW-0472">Membrane</keyword>
<feature type="transmembrane region" description="Helical" evidence="7">
    <location>
        <begin position="257"/>
        <end position="275"/>
    </location>
</feature>
<evidence type="ECO:0000256" key="5">
    <source>
        <dbReference type="ARBA" id="ARBA00023136"/>
    </source>
</evidence>
<dbReference type="PANTHER" id="PTHR32196:SF72">
    <property type="entry name" value="RIBOSE IMPORT PERMEASE PROTEIN RBSC"/>
    <property type="match status" value="1"/>
</dbReference>
<evidence type="ECO:0000256" key="7">
    <source>
        <dbReference type="SAM" id="Phobius"/>
    </source>
</evidence>
<feature type="transmembrane region" description="Helical" evidence="7">
    <location>
        <begin position="361"/>
        <end position="383"/>
    </location>
</feature>
<feature type="compositionally biased region" description="Low complexity" evidence="6">
    <location>
        <begin position="32"/>
        <end position="64"/>
    </location>
</feature>
<keyword evidence="9" id="KW-1185">Reference proteome</keyword>
<name>A0A6I3JAA8_9ACTN</name>
<sequence>MRWTSTPRPRSTAWPATSPTTAPRSSSPPPSSRSSCGCATGSSCCTTGRSSASSPATRSPSTRSCDCPSGGRVSSSTAVAESPRATGPRRDSSRSDKLIDVVSRYGTIASLVACIAIFSLLKPDVFATSQNFFNILNQVSILGIIALGLTVALVQGLFDLSLAGMATLGGFLACKWLADGTIGSPAVAVIAVMALALVIGAFNGVVVAYGGVSAFIVTLAVGSILTGVVLGISDSQTILSGIPDGFLIMGQGEIGPVPAPVVFLAVVAIVLYVFLEQTQLGRHMYAIGGNAETARLSGIPVRRYALLALGISAACAALGGMIVAANLGVGRPQGVGDTYLLDSFAAAFIGASTLRPGRFHILGTVIGVLLIGVINNGLSIMGVETFWQYAVRGIILLLAVFAASFLVMRRR</sequence>
<keyword evidence="4 7" id="KW-1133">Transmembrane helix</keyword>
<feature type="transmembrane region" description="Helical" evidence="7">
    <location>
        <begin position="304"/>
        <end position="326"/>
    </location>
</feature>
<evidence type="ECO:0000256" key="3">
    <source>
        <dbReference type="ARBA" id="ARBA00022692"/>
    </source>
</evidence>
<feature type="transmembrane region" description="Helical" evidence="7">
    <location>
        <begin position="98"/>
        <end position="120"/>
    </location>
</feature>
<dbReference type="Pfam" id="PF02653">
    <property type="entry name" value="BPD_transp_2"/>
    <property type="match status" value="1"/>
</dbReference>
<evidence type="ECO:0000313" key="8">
    <source>
        <dbReference type="EMBL" id="MTB93775.1"/>
    </source>
</evidence>
<feature type="compositionally biased region" description="Low complexity" evidence="6">
    <location>
        <begin position="9"/>
        <end position="25"/>
    </location>
</feature>
<feature type="transmembrane region" description="Helical" evidence="7">
    <location>
        <begin position="132"/>
        <end position="153"/>
    </location>
</feature>
<feature type="transmembrane region" description="Helical" evidence="7">
    <location>
        <begin position="389"/>
        <end position="408"/>
    </location>
</feature>
<evidence type="ECO:0000256" key="2">
    <source>
        <dbReference type="ARBA" id="ARBA00022475"/>
    </source>
</evidence>
<feature type="transmembrane region" description="Helical" evidence="7">
    <location>
        <begin position="338"/>
        <end position="354"/>
    </location>
</feature>
<organism evidence="8 9">
    <name type="scientific">Nocardioides marmotae</name>
    <dbReference type="NCBI Taxonomy" id="2663857"/>
    <lineage>
        <taxon>Bacteria</taxon>
        <taxon>Bacillati</taxon>
        <taxon>Actinomycetota</taxon>
        <taxon>Actinomycetes</taxon>
        <taxon>Propionibacteriales</taxon>
        <taxon>Nocardioidaceae</taxon>
        <taxon>Nocardioides</taxon>
    </lineage>
</organism>
<protein>
    <submittedName>
        <fullName evidence="8">ABC transporter permease</fullName>
    </submittedName>
</protein>
<dbReference type="GO" id="GO:0022857">
    <property type="term" value="F:transmembrane transporter activity"/>
    <property type="evidence" value="ECO:0007669"/>
    <property type="project" value="InterPro"/>
</dbReference>
<accession>A0A6I3JAA8</accession>
<dbReference type="InterPro" id="IPR001851">
    <property type="entry name" value="ABC_transp_permease"/>
</dbReference>
<dbReference type="GO" id="GO:0005886">
    <property type="term" value="C:plasma membrane"/>
    <property type="evidence" value="ECO:0007669"/>
    <property type="project" value="UniProtKB-SubCell"/>
</dbReference>
<evidence type="ECO:0000256" key="6">
    <source>
        <dbReference type="SAM" id="MobiDB-lite"/>
    </source>
</evidence>
<comment type="caution">
    <text evidence="8">The sequence shown here is derived from an EMBL/GenBank/DDBJ whole genome shotgun (WGS) entry which is preliminary data.</text>
</comment>
<feature type="transmembrane region" description="Helical" evidence="7">
    <location>
        <begin position="160"/>
        <end position="178"/>
    </location>
</feature>
<dbReference type="Proteomes" id="UP000433406">
    <property type="component" value="Unassembled WGS sequence"/>
</dbReference>
<evidence type="ECO:0000313" key="9">
    <source>
        <dbReference type="Proteomes" id="UP000433406"/>
    </source>
</evidence>
<feature type="transmembrane region" description="Helical" evidence="7">
    <location>
        <begin position="184"/>
        <end position="205"/>
    </location>
</feature>
<keyword evidence="2" id="KW-1003">Cell membrane</keyword>
<comment type="subcellular location">
    <subcellularLocation>
        <location evidence="1">Cell membrane</location>
        <topology evidence="1">Multi-pass membrane protein</topology>
    </subcellularLocation>
</comment>
<proteinExistence type="predicted"/>
<keyword evidence="3 7" id="KW-0812">Transmembrane</keyword>
<dbReference type="PANTHER" id="PTHR32196">
    <property type="entry name" value="ABC TRANSPORTER PERMEASE PROTEIN YPHD-RELATED-RELATED"/>
    <property type="match status" value="1"/>
</dbReference>